<dbReference type="AlphaFoldDB" id="A0A0D0CSH5"/>
<evidence type="ECO:0000259" key="2">
    <source>
        <dbReference type="Pfam" id="PF24883"/>
    </source>
</evidence>
<proteinExistence type="predicted"/>
<feature type="domain" description="Nephrocystin 3-like N-terminal" evidence="2">
    <location>
        <begin position="13"/>
        <end position="140"/>
    </location>
</feature>
<accession>A0A0D0CSH5</accession>
<keyword evidence="1" id="KW-0677">Repeat</keyword>
<organism evidence="3 4">
    <name type="scientific">Collybiopsis luxurians FD-317 M1</name>
    <dbReference type="NCBI Taxonomy" id="944289"/>
    <lineage>
        <taxon>Eukaryota</taxon>
        <taxon>Fungi</taxon>
        <taxon>Dikarya</taxon>
        <taxon>Basidiomycota</taxon>
        <taxon>Agaricomycotina</taxon>
        <taxon>Agaricomycetes</taxon>
        <taxon>Agaricomycetidae</taxon>
        <taxon>Agaricales</taxon>
        <taxon>Marasmiineae</taxon>
        <taxon>Omphalotaceae</taxon>
        <taxon>Collybiopsis</taxon>
        <taxon>Collybiopsis luxurians</taxon>
    </lineage>
</organism>
<dbReference type="PANTHER" id="PTHR10039">
    <property type="entry name" value="AMELOGENIN"/>
    <property type="match status" value="1"/>
</dbReference>
<sequence length="275" mass="30982">MGVLHHNLVSEIGHAKLAAFVRFDRSTFNDSSLLIQALAQELTDFSGMIGFEIAHNIGERPEIVKVTQLSTQLQTLVIDPLVKCESKIKETVRSLVIIIDGLDESLDRDDQEAFQNMLRLFSDNLLGKGCPYIRLIIASRPTEEITAAFIERPHIYPFYLDINSPETKSDIELYLRKKLEIIPAFQKLPKSKIGPNGQFYILNELANRASGLFIWAAVVVKFISGYPEGRLQTFLATDIPNTSTKALTMLYQTALDSIAREEDYDLKDHLRLALG</sequence>
<keyword evidence="4" id="KW-1185">Reference proteome</keyword>
<dbReference type="InterPro" id="IPR056884">
    <property type="entry name" value="NPHP3-like_N"/>
</dbReference>
<dbReference type="PANTHER" id="PTHR10039:SF14">
    <property type="entry name" value="NACHT DOMAIN-CONTAINING PROTEIN"/>
    <property type="match status" value="1"/>
</dbReference>
<dbReference type="Proteomes" id="UP000053593">
    <property type="component" value="Unassembled WGS sequence"/>
</dbReference>
<evidence type="ECO:0000313" key="3">
    <source>
        <dbReference type="EMBL" id="KIK58623.1"/>
    </source>
</evidence>
<reference evidence="3 4" key="1">
    <citation type="submission" date="2014-04" db="EMBL/GenBank/DDBJ databases">
        <title>Evolutionary Origins and Diversification of the Mycorrhizal Mutualists.</title>
        <authorList>
            <consortium name="DOE Joint Genome Institute"/>
            <consortium name="Mycorrhizal Genomics Consortium"/>
            <person name="Kohler A."/>
            <person name="Kuo A."/>
            <person name="Nagy L.G."/>
            <person name="Floudas D."/>
            <person name="Copeland A."/>
            <person name="Barry K.W."/>
            <person name="Cichocki N."/>
            <person name="Veneault-Fourrey C."/>
            <person name="LaButti K."/>
            <person name="Lindquist E.A."/>
            <person name="Lipzen A."/>
            <person name="Lundell T."/>
            <person name="Morin E."/>
            <person name="Murat C."/>
            <person name="Riley R."/>
            <person name="Ohm R."/>
            <person name="Sun H."/>
            <person name="Tunlid A."/>
            <person name="Henrissat B."/>
            <person name="Grigoriev I.V."/>
            <person name="Hibbett D.S."/>
            <person name="Martin F."/>
        </authorList>
    </citation>
    <scope>NUCLEOTIDE SEQUENCE [LARGE SCALE GENOMIC DNA]</scope>
    <source>
        <strain evidence="3 4">FD-317 M1</strain>
    </source>
</reference>
<dbReference type="OrthoDB" id="3038309at2759"/>
<dbReference type="HOGENOM" id="CLU_1062044_0_0_1"/>
<dbReference type="EMBL" id="KN834784">
    <property type="protein sequence ID" value="KIK58623.1"/>
    <property type="molecule type" value="Genomic_DNA"/>
</dbReference>
<evidence type="ECO:0000313" key="4">
    <source>
        <dbReference type="Proteomes" id="UP000053593"/>
    </source>
</evidence>
<feature type="non-terminal residue" evidence="3">
    <location>
        <position position="275"/>
    </location>
</feature>
<evidence type="ECO:0000256" key="1">
    <source>
        <dbReference type="ARBA" id="ARBA00022737"/>
    </source>
</evidence>
<dbReference type="Pfam" id="PF24883">
    <property type="entry name" value="NPHP3_N"/>
    <property type="match status" value="1"/>
</dbReference>
<gene>
    <name evidence="3" type="ORF">GYMLUDRAFT_170709</name>
</gene>
<protein>
    <submittedName>
        <fullName evidence="3">Unplaced genomic scaffold GYMLUscaffold_36, whole genome shotgun sequence</fullName>
    </submittedName>
</protein>
<name>A0A0D0CSH5_9AGAR</name>